<sequence>MRRLWMKLGVVALTLGTFGGLATPSVASAKAKPRFKTADLTRYYKSAKTKTAFHIASLTDGKKTQPYVILGDFDKAINVQHGILQGKGKVSKNGRTLTFKYKLVTYKTANQKTVQSLSKKVYTFKLTKKSATKFTAYLTKGTNRRLATKGTKVTYTQTKTSPAQSYMNKYGKSRIDAYSKTVAAQNAKQNNWTTAQEAQVATQISDQLSSTLVKMFY</sequence>
<feature type="signal peptide" evidence="1">
    <location>
        <begin position="1"/>
        <end position="22"/>
    </location>
</feature>
<evidence type="ECO:0000313" key="3">
    <source>
        <dbReference type="Proteomes" id="UP000886822"/>
    </source>
</evidence>
<keyword evidence="1" id="KW-0732">Signal</keyword>
<dbReference type="EMBL" id="DXGJ01000036">
    <property type="protein sequence ID" value="HIW71955.1"/>
    <property type="molecule type" value="Genomic_DNA"/>
</dbReference>
<evidence type="ECO:0000256" key="1">
    <source>
        <dbReference type="SAM" id="SignalP"/>
    </source>
</evidence>
<protein>
    <recommendedName>
        <fullName evidence="4">Extracellular protein</fullName>
    </recommendedName>
</protein>
<reference evidence="2" key="2">
    <citation type="submission" date="2021-04" db="EMBL/GenBank/DDBJ databases">
        <authorList>
            <person name="Gilroy R."/>
        </authorList>
    </citation>
    <scope>NUCLEOTIDE SEQUENCE</scope>
    <source>
        <strain evidence="2">CHK173-259</strain>
    </source>
</reference>
<proteinExistence type="predicted"/>
<comment type="caution">
    <text evidence="2">The sequence shown here is derived from an EMBL/GenBank/DDBJ whole genome shotgun (WGS) entry which is preliminary data.</text>
</comment>
<dbReference type="Proteomes" id="UP000886822">
    <property type="component" value="Unassembled WGS sequence"/>
</dbReference>
<gene>
    <name evidence="2" type="ORF">H9875_04930</name>
</gene>
<accession>A0A9D1U5K8</accession>
<dbReference type="AlphaFoldDB" id="A0A9D1U5K8"/>
<reference evidence="2" key="1">
    <citation type="journal article" date="2021" name="PeerJ">
        <title>Extensive microbial diversity within the chicken gut microbiome revealed by metagenomics and culture.</title>
        <authorList>
            <person name="Gilroy R."/>
            <person name="Ravi A."/>
            <person name="Getino M."/>
            <person name="Pursley I."/>
            <person name="Horton D.L."/>
            <person name="Alikhan N.F."/>
            <person name="Baker D."/>
            <person name="Gharbi K."/>
            <person name="Hall N."/>
            <person name="Watson M."/>
            <person name="Adriaenssens E.M."/>
            <person name="Foster-Nyarko E."/>
            <person name="Jarju S."/>
            <person name="Secka A."/>
            <person name="Antonio M."/>
            <person name="Oren A."/>
            <person name="Chaudhuri R.R."/>
            <person name="La Ragione R."/>
            <person name="Hildebrand F."/>
            <person name="Pallen M.J."/>
        </authorList>
    </citation>
    <scope>NUCLEOTIDE SEQUENCE</scope>
    <source>
        <strain evidence="2">CHK173-259</strain>
    </source>
</reference>
<feature type="chain" id="PRO_5038426820" description="Extracellular protein" evidence="1">
    <location>
        <begin position="23"/>
        <end position="217"/>
    </location>
</feature>
<organism evidence="2 3">
    <name type="scientific">Candidatus Levilactobacillus faecigallinarum</name>
    <dbReference type="NCBI Taxonomy" id="2838638"/>
    <lineage>
        <taxon>Bacteria</taxon>
        <taxon>Bacillati</taxon>
        <taxon>Bacillota</taxon>
        <taxon>Bacilli</taxon>
        <taxon>Lactobacillales</taxon>
        <taxon>Lactobacillaceae</taxon>
        <taxon>Levilactobacillus</taxon>
    </lineage>
</organism>
<evidence type="ECO:0008006" key="4">
    <source>
        <dbReference type="Google" id="ProtNLM"/>
    </source>
</evidence>
<evidence type="ECO:0000313" key="2">
    <source>
        <dbReference type="EMBL" id="HIW71955.1"/>
    </source>
</evidence>
<name>A0A9D1U5K8_9LACO</name>